<keyword evidence="4" id="KW-1185">Reference proteome</keyword>
<proteinExistence type="predicted"/>
<dbReference type="PANTHER" id="PTHR47447:SF24">
    <property type="entry name" value="PENTATRICOPEPTIDE REPEAT-CONTAINING PROTEIN"/>
    <property type="match status" value="1"/>
</dbReference>
<dbReference type="PANTHER" id="PTHR47447">
    <property type="entry name" value="OS03G0856100 PROTEIN"/>
    <property type="match status" value="1"/>
</dbReference>
<sequence>MLRRSINVARLTASTRAFSTHTDLLREYAAEGDWKRALQVMSELDKSGKTDALSYELAIEACGRDRRIDAMQALKEAMDKDNIVASSGTIDLFVQLHLHQEAPEKVIDLVLSRLQANEPVSFAAFHSAIDACCNLRALPQAEEILQSLSEHAEWATMLGPEQFAALIRCFGICQRTDLAMHTLFTMQDHGLDPDVEVYTQLVRAHISLGAVNQALHVFSLCNEQGIVLGESIHAATIGALCEKKAFWLATELFADMEHKKVEASPYCLSKMILAYIRTNNTDGAYAVWDRIRNRERPATISTYMGIMSDCVVTGELDILLAAFHELRLHYPVIPPAAYSFAIRAHGRKGDTTGAIGMMETLIEANGHPTDASTYIAVFNALARSADRTVDQNRDDIVRYWDLMMRHVPDLQAPAYASAAGAFASCGDVSSLQKLFEHTKTHLPSSESLLYSGAISGFSKANEDYTSYISDCIAEMLERGIPINDAAVRAASDAFVKYERWDDITNLIKNMNPATFKRPEGVIGDVISKLLDAQNWPAARLAINTAHALGIDPHIRSKPFHLQVLANNTHESPEWRIAYSLALETVSFGSINEEHVYAVCNAMKVLFRAEKYNLMARLWYALKAKNQLPLPIDAYKCIVIASLASGFEHSAIMAAEEMLAMFREHHNDIVDSTDVADVFSVIISTFAQYNNDAMVVQLFEAMATFNLSPNAYAYVAALKANANLGKMDQILNMLSSFEEYMSSTKLNVHEMAKVFSSVISSCASARNDKLVIALYEHMEAFMMPPNSYAYNAVIKAYSRAGDVAKLTKVQAALAGSKESTDEHVVNSLLTSYIRADDLVNVQATMRQFDLPGERVLLAYFASNQVASVVNFIKSQGHALQKSQVGKVPPQMQTNAIRWLLARKATMEAADVVTFMLHNGYRVSANVFEALLDQLSLAGAYDLGTALLDLYNEKRSYLKGSVVESTLVLYSNGQKYDHIRDLLTSPRRLFDAEQYTLGMGLCVDGEAHSQALKIFESLRHRFVEPNGAIFCLALESCMALGNSDGARKILQDVARNRFDSKLQGELNRRLAFSLSPDARAADPALTDKVANFALFLEEHGFPMTKSFGDKLMVRPTNSYLKPATRSRVATLVRSRMPADTAAKSPVRPWWKGDATPWNGEK</sequence>
<evidence type="ECO:0000313" key="4">
    <source>
        <dbReference type="Proteomes" id="UP000243579"/>
    </source>
</evidence>
<evidence type="ECO:0000256" key="1">
    <source>
        <dbReference type="ARBA" id="ARBA00022737"/>
    </source>
</evidence>
<accession>A0A1V9YXS3</accession>
<evidence type="ECO:0000313" key="3">
    <source>
        <dbReference type="EMBL" id="OQR90614.1"/>
    </source>
</evidence>
<organism evidence="3 4">
    <name type="scientific">Achlya hypogyna</name>
    <name type="common">Oomycete</name>
    <name type="synonym">Protoachlya hypogyna</name>
    <dbReference type="NCBI Taxonomy" id="1202772"/>
    <lineage>
        <taxon>Eukaryota</taxon>
        <taxon>Sar</taxon>
        <taxon>Stramenopiles</taxon>
        <taxon>Oomycota</taxon>
        <taxon>Saprolegniomycetes</taxon>
        <taxon>Saprolegniales</taxon>
        <taxon>Achlyaceae</taxon>
        <taxon>Achlya</taxon>
    </lineage>
</organism>
<comment type="caution">
    <text evidence="3">The sequence shown here is derived from an EMBL/GenBank/DDBJ whole genome shotgun (WGS) entry which is preliminary data.</text>
</comment>
<dbReference type="InterPro" id="IPR011990">
    <property type="entry name" value="TPR-like_helical_dom_sf"/>
</dbReference>
<dbReference type="Gene3D" id="1.25.40.10">
    <property type="entry name" value="Tetratricopeptide repeat domain"/>
    <property type="match status" value="6"/>
</dbReference>
<feature type="domain" description="PROP1-like PPR" evidence="2">
    <location>
        <begin position="684"/>
        <end position="841"/>
    </location>
</feature>
<dbReference type="Pfam" id="PF17177">
    <property type="entry name" value="PPR_long"/>
    <property type="match status" value="1"/>
</dbReference>
<dbReference type="STRING" id="1202772.A0A1V9YXS3"/>
<reference evidence="3 4" key="1">
    <citation type="journal article" date="2014" name="Genome Biol. Evol.">
        <title>The secreted proteins of Achlya hypogyna and Thraustotheca clavata identify the ancestral oomycete secretome and reveal gene acquisitions by horizontal gene transfer.</title>
        <authorList>
            <person name="Misner I."/>
            <person name="Blouin N."/>
            <person name="Leonard G."/>
            <person name="Richards T.A."/>
            <person name="Lane C.E."/>
        </authorList>
    </citation>
    <scope>NUCLEOTIDE SEQUENCE [LARGE SCALE GENOMIC DNA]</scope>
    <source>
        <strain evidence="3 4">ATCC 48635</strain>
    </source>
</reference>
<name>A0A1V9YXS3_ACHHY</name>
<gene>
    <name evidence="3" type="ORF">ACHHYP_05364</name>
</gene>
<protein>
    <recommendedName>
        <fullName evidence="2">PROP1-like PPR domain-containing protein</fullName>
    </recommendedName>
</protein>
<dbReference type="Proteomes" id="UP000243579">
    <property type="component" value="Unassembled WGS sequence"/>
</dbReference>
<dbReference type="InterPro" id="IPR033443">
    <property type="entry name" value="PROP1-like_PPR_dom"/>
</dbReference>
<dbReference type="OrthoDB" id="185373at2759"/>
<dbReference type="AlphaFoldDB" id="A0A1V9YXS3"/>
<evidence type="ECO:0000259" key="2">
    <source>
        <dbReference type="Pfam" id="PF17177"/>
    </source>
</evidence>
<dbReference type="EMBL" id="JNBR01000596">
    <property type="protein sequence ID" value="OQR90614.1"/>
    <property type="molecule type" value="Genomic_DNA"/>
</dbReference>
<keyword evidence="1" id="KW-0677">Repeat</keyword>